<evidence type="ECO:0000256" key="1">
    <source>
        <dbReference type="ARBA" id="ARBA00023125"/>
    </source>
</evidence>
<accession>A0A7K1UWB4</accession>
<keyword evidence="1 2" id="KW-0238">DNA-binding</keyword>
<dbReference type="PANTHER" id="PTHR43479">
    <property type="entry name" value="ACREF/ENVCD OPERON REPRESSOR-RELATED"/>
    <property type="match status" value="1"/>
</dbReference>
<dbReference type="Gene3D" id="1.10.357.10">
    <property type="entry name" value="Tetracycline Repressor, domain 2"/>
    <property type="match status" value="1"/>
</dbReference>
<dbReference type="InterPro" id="IPR050624">
    <property type="entry name" value="HTH-type_Tx_Regulator"/>
</dbReference>
<comment type="caution">
    <text evidence="5">The sequence shown here is derived from an EMBL/GenBank/DDBJ whole genome shotgun (WGS) entry which is preliminary data.</text>
</comment>
<evidence type="ECO:0000256" key="3">
    <source>
        <dbReference type="SAM" id="MobiDB-lite"/>
    </source>
</evidence>
<dbReference type="AlphaFoldDB" id="A0A7K1UWB4"/>
<gene>
    <name evidence="5" type="ORF">GPX89_15695</name>
</gene>
<organism evidence="5 6">
    <name type="scientific">Nocardia terrae</name>
    <dbReference type="NCBI Taxonomy" id="2675851"/>
    <lineage>
        <taxon>Bacteria</taxon>
        <taxon>Bacillati</taxon>
        <taxon>Actinomycetota</taxon>
        <taxon>Actinomycetes</taxon>
        <taxon>Mycobacteriales</taxon>
        <taxon>Nocardiaceae</taxon>
        <taxon>Nocardia</taxon>
    </lineage>
</organism>
<evidence type="ECO:0000313" key="6">
    <source>
        <dbReference type="Proteomes" id="UP000466794"/>
    </source>
</evidence>
<keyword evidence="6" id="KW-1185">Reference proteome</keyword>
<feature type="DNA-binding region" description="H-T-H motif" evidence="2">
    <location>
        <begin position="60"/>
        <end position="79"/>
    </location>
</feature>
<dbReference type="PANTHER" id="PTHR43479:SF7">
    <property type="entry name" value="TETR-FAMILY TRANSCRIPTIONAL REGULATOR"/>
    <property type="match status" value="1"/>
</dbReference>
<evidence type="ECO:0000256" key="2">
    <source>
        <dbReference type="PROSITE-ProRule" id="PRU00335"/>
    </source>
</evidence>
<evidence type="ECO:0000313" key="5">
    <source>
        <dbReference type="EMBL" id="MVU78683.1"/>
    </source>
</evidence>
<dbReference type="EMBL" id="WRPP01000003">
    <property type="protein sequence ID" value="MVU78683.1"/>
    <property type="molecule type" value="Genomic_DNA"/>
</dbReference>
<dbReference type="PROSITE" id="PS50977">
    <property type="entry name" value="HTH_TETR_2"/>
    <property type="match status" value="1"/>
</dbReference>
<dbReference type="InterPro" id="IPR001647">
    <property type="entry name" value="HTH_TetR"/>
</dbReference>
<reference evidence="5 6" key="1">
    <citation type="submission" date="2019-12" db="EMBL/GenBank/DDBJ databases">
        <title>Nocardia sp. nov. ET3-3 isolated from soil.</title>
        <authorList>
            <person name="Kanchanasin P."/>
            <person name="Tanasupawat S."/>
            <person name="Yuki M."/>
            <person name="Kudo T."/>
        </authorList>
    </citation>
    <scope>NUCLEOTIDE SEQUENCE [LARGE SCALE GENOMIC DNA]</scope>
    <source>
        <strain evidence="5 6">ET3-3</strain>
    </source>
</reference>
<name>A0A7K1UWB4_9NOCA</name>
<dbReference type="InterPro" id="IPR009057">
    <property type="entry name" value="Homeodomain-like_sf"/>
</dbReference>
<protein>
    <submittedName>
        <fullName evidence="5">TetR family transcriptional regulator</fullName>
    </submittedName>
</protein>
<dbReference type="Pfam" id="PF00440">
    <property type="entry name" value="TetR_N"/>
    <property type="match status" value="1"/>
</dbReference>
<feature type="domain" description="HTH tetR-type" evidence="4">
    <location>
        <begin position="37"/>
        <end position="97"/>
    </location>
</feature>
<sequence length="220" mass="24638">MRNSRPPANSGDVYVSGHPPEFRPETGPGAVLDRRVRRTRMALHRSLIELMQQQPYERITVRDIIDRADIGRSTFYAHYRDKDDLLLVSCIEHVRGEIAAQLARYDGDPPALAPIEILIRLLDAHPDVYRPLVGPRANTIVLRSIRQMYAELLAEHLGDRLGPDPAAAITFLSWGLYGLLESVMDPRQDVTAEQAYRHFARLWAASGNSPEGVPVGAGDR</sequence>
<dbReference type="Proteomes" id="UP000466794">
    <property type="component" value="Unassembled WGS sequence"/>
</dbReference>
<dbReference type="GO" id="GO:0003677">
    <property type="term" value="F:DNA binding"/>
    <property type="evidence" value="ECO:0007669"/>
    <property type="project" value="UniProtKB-UniRule"/>
</dbReference>
<feature type="region of interest" description="Disordered" evidence="3">
    <location>
        <begin position="1"/>
        <end position="29"/>
    </location>
</feature>
<dbReference type="SUPFAM" id="SSF46689">
    <property type="entry name" value="Homeodomain-like"/>
    <property type="match status" value="1"/>
</dbReference>
<evidence type="ECO:0000259" key="4">
    <source>
        <dbReference type="PROSITE" id="PS50977"/>
    </source>
</evidence>
<proteinExistence type="predicted"/>